<dbReference type="Pfam" id="PF13350">
    <property type="entry name" value="Y_phosphatase3"/>
    <property type="match status" value="1"/>
</dbReference>
<proteinExistence type="predicted"/>
<evidence type="ECO:0000313" key="2">
    <source>
        <dbReference type="Proteomes" id="UP000239203"/>
    </source>
</evidence>
<dbReference type="EMBL" id="PTIX01000024">
    <property type="protein sequence ID" value="PPK63857.1"/>
    <property type="molecule type" value="Genomic_DNA"/>
</dbReference>
<reference evidence="1 2" key="1">
    <citation type="submission" date="2018-02" db="EMBL/GenBank/DDBJ databases">
        <title>Genomic Encyclopedia of Archaeal and Bacterial Type Strains, Phase II (KMG-II): from individual species to whole genera.</title>
        <authorList>
            <person name="Goeker M."/>
        </authorList>
    </citation>
    <scope>NUCLEOTIDE SEQUENCE [LARGE SCALE GENOMIC DNA]</scope>
    <source>
        <strain evidence="1 2">YU 961-1</strain>
    </source>
</reference>
<dbReference type="GO" id="GO:0004721">
    <property type="term" value="F:phosphoprotein phosphatase activity"/>
    <property type="evidence" value="ECO:0007669"/>
    <property type="project" value="InterPro"/>
</dbReference>
<sequence>MRKRPRPRRLGNTRPGAVVRLEAPTHLTAKGWAAVWAHGVRTVVDLREVDEGEPDLTPRPTGITTVRTPLEPVGTPFLEHWQPIDGLASPLYYPAMLAEHPERVTTTVHSLTMPDYLLDNGLSTTELAALRARLSGT</sequence>
<organism evidence="1 2">
    <name type="scientific">Actinokineospora auranticolor</name>
    <dbReference type="NCBI Taxonomy" id="155976"/>
    <lineage>
        <taxon>Bacteria</taxon>
        <taxon>Bacillati</taxon>
        <taxon>Actinomycetota</taxon>
        <taxon>Actinomycetes</taxon>
        <taxon>Pseudonocardiales</taxon>
        <taxon>Pseudonocardiaceae</taxon>
        <taxon>Actinokineospora</taxon>
    </lineage>
</organism>
<dbReference type="RefSeq" id="WP_245931660.1">
    <property type="nucleotide sequence ID" value="NZ_CP154825.1"/>
</dbReference>
<keyword evidence="2" id="KW-1185">Reference proteome</keyword>
<name>A0A2S6GF56_9PSEU</name>
<comment type="caution">
    <text evidence="1">The sequence shown here is derived from an EMBL/GenBank/DDBJ whole genome shotgun (WGS) entry which is preliminary data.</text>
</comment>
<protein>
    <submittedName>
        <fullName evidence="1">Tyrosine phosphatase family protein</fullName>
    </submittedName>
</protein>
<dbReference type="SUPFAM" id="SSF52799">
    <property type="entry name" value="(Phosphotyrosine protein) phosphatases II"/>
    <property type="match status" value="1"/>
</dbReference>
<dbReference type="AlphaFoldDB" id="A0A2S6GF56"/>
<dbReference type="InterPro" id="IPR029021">
    <property type="entry name" value="Prot-tyrosine_phosphatase-like"/>
</dbReference>
<evidence type="ECO:0000313" key="1">
    <source>
        <dbReference type="EMBL" id="PPK63857.1"/>
    </source>
</evidence>
<gene>
    <name evidence="1" type="ORF">CLV40_124101</name>
</gene>
<dbReference type="Gene3D" id="3.90.190.10">
    <property type="entry name" value="Protein tyrosine phosphatase superfamily"/>
    <property type="match status" value="1"/>
</dbReference>
<dbReference type="Proteomes" id="UP000239203">
    <property type="component" value="Unassembled WGS sequence"/>
</dbReference>
<dbReference type="InterPro" id="IPR026893">
    <property type="entry name" value="Tyr/Ser_Pase_IphP-type"/>
</dbReference>
<accession>A0A2S6GF56</accession>